<feature type="compositionally biased region" description="Low complexity" evidence="1">
    <location>
        <begin position="243"/>
        <end position="252"/>
    </location>
</feature>
<name>A0A538T2V7_UNCEI</name>
<accession>A0A538T2V7</accession>
<proteinExistence type="predicted"/>
<evidence type="ECO:0000256" key="1">
    <source>
        <dbReference type="SAM" id="MobiDB-lite"/>
    </source>
</evidence>
<organism evidence="2 3">
    <name type="scientific">Eiseniibacteriota bacterium</name>
    <dbReference type="NCBI Taxonomy" id="2212470"/>
    <lineage>
        <taxon>Bacteria</taxon>
        <taxon>Candidatus Eiseniibacteriota</taxon>
    </lineage>
</organism>
<dbReference type="EMBL" id="VBOW01000044">
    <property type="protein sequence ID" value="TMQ57958.1"/>
    <property type="molecule type" value="Genomic_DNA"/>
</dbReference>
<protein>
    <submittedName>
        <fullName evidence="2">Uncharacterized protein</fullName>
    </submittedName>
</protein>
<dbReference type="AlphaFoldDB" id="A0A538T2V7"/>
<evidence type="ECO:0000313" key="2">
    <source>
        <dbReference type="EMBL" id="TMQ57958.1"/>
    </source>
</evidence>
<sequence>MRRIGIAFLSILLWCGAALPLLFIHTSLAEDLTGKSLKPAIGVKFGMESALGTLLGGTLTGDISHVVVKRDEPTRIVLTVSYTGFQGARLWCEVTGSDRKPLRPVKRSAAETLEAAAGDVDCLIELDPNAPENTRVRSEYVRVCVAKAEKSTPSFVKAYELSKPWQTGIRPENVLLTVKLKPVGTTQSLGATPSSAPVPPRLVLSPAAVGALQSPGPRLIIRKSAVPATGGTASSSQAMTAQPSPGTAATSSGGTGVAVNNRILLGNAKLMAPNTAVIMKTDTVVKMLPPSATVAPINQNRFGVPAEDQNRGAKGPSEIPVEPLAELRSEDIDLDASHVLGVYPAFYPDQQQSSGIFYFLPYSYSLRWTEDQGYDMRMIYSATASEGQAGEVAIAARLDAGLGIRERQIAGELMAAYAKSHGLPYTALRALPIDSISVSISDDLRRYNIPPDKIAVTGLSDFLGQIDISWLADPVTKENLQQALVEDVGISGRVTLFPSGGKLPPIDVPLRIRLADFVTFGPFRWNRAEMWRNQTLYPIKLKYLNALVLDSSSRPIVYSWDLSSTVVPPQGRAQWVAGSVPGWIESQAKRVWLEYAVDATCAPCDETVIRSITGGVSTSGPSQITFHTITPLADAGGYEIAAQVRSRYFDPQSHDSQTRTVVLASDGKDFVLGPIYLGSRQVGESVPGDPLFEYFLTLTMKDGSTYRATRWIPSDDLRLAIGRHQLEEAFGSLPGPAGSR</sequence>
<dbReference type="Proteomes" id="UP000316852">
    <property type="component" value="Unassembled WGS sequence"/>
</dbReference>
<evidence type="ECO:0000313" key="3">
    <source>
        <dbReference type="Proteomes" id="UP000316852"/>
    </source>
</evidence>
<feature type="region of interest" description="Disordered" evidence="1">
    <location>
        <begin position="230"/>
        <end position="255"/>
    </location>
</feature>
<feature type="compositionally biased region" description="Polar residues" evidence="1">
    <location>
        <begin position="231"/>
        <end position="242"/>
    </location>
</feature>
<comment type="caution">
    <text evidence="2">The sequence shown here is derived from an EMBL/GenBank/DDBJ whole genome shotgun (WGS) entry which is preliminary data.</text>
</comment>
<gene>
    <name evidence="2" type="ORF">E6K76_09210</name>
</gene>
<reference evidence="2 3" key="1">
    <citation type="journal article" date="2019" name="Nat. Microbiol.">
        <title>Mediterranean grassland soil C-N compound turnover is dependent on rainfall and depth, and is mediated by genomically divergent microorganisms.</title>
        <authorList>
            <person name="Diamond S."/>
            <person name="Andeer P.F."/>
            <person name="Li Z."/>
            <person name="Crits-Christoph A."/>
            <person name="Burstein D."/>
            <person name="Anantharaman K."/>
            <person name="Lane K.R."/>
            <person name="Thomas B.C."/>
            <person name="Pan C."/>
            <person name="Northen T.R."/>
            <person name="Banfield J.F."/>
        </authorList>
    </citation>
    <scope>NUCLEOTIDE SEQUENCE [LARGE SCALE GENOMIC DNA]</scope>
    <source>
        <strain evidence="2">WS_6</strain>
    </source>
</reference>